<keyword evidence="1 11" id="KW-0813">Transport</keyword>
<dbReference type="GO" id="GO:0045259">
    <property type="term" value="C:proton-transporting ATP synthase complex"/>
    <property type="evidence" value="ECO:0007669"/>
    <property type="project" value="UniProtKB-ARBA"/>
</dbReference>
<organism evidence="16 17">
    <name type="scientific">Candidatus Thiodiazotropha endoloripes</name>
    <dbReference type="NCBI Taxonomy" id="1818881"/>
    <lineage>
        <taxon>Bacteria</taxon>
        <taxon>Pseudomonadati</taxon>
        <taxon>Pseudomonadota</taxon>
        <taxon>Gammaproteobacteria</taxon>
        <taxon>Chromatiales</taxon>
        <taxon>Sedimenticolaceae</taxon>
        <taxon>Candidatus Thiodiazotropha</taxon>
    </lineage>
</organism>
<evidence type="ECO:0000259" key="14">
    <source>
        <dbReference type="Pfam" id="PF16886"/>
    </source>
</evidence>
<dbReference type="Pfam" id="PF02874">
    <property type="entry name" value="ATP-synt_ab_N"/>
    <property type="match status" value="1"/>
</dbReference>
<evidence type="ECO:0000256" key="11">
    <source>
        <dbReference type="HAMAP-Rule" id="MF_00309"/>
    </source>
</evidence>
<dbReference type="InterPro" id="IPR055190">
    <property type="entry name" value="ATP-synt_VA_C"/>
</dbReference>
<dbReference type="GO" id="GO:0046933">
    <property type="term" value="F:proton-transporting ATP synthase activity, rotational mechanism"/>
    <property type="evidence" value="ECO:0007669"/>
    <property type="project" value="UniProtKB-UniRule"/>
</dbReference>
<keyword evidence="8 11" id="KW-0066">ATP synthesis</keyword>
<keyword evidence="7 11" id="KW-0406">Ion transport</keyword>
<dbReference type="CDD" id="cd01134">
    <property type="entry name" value="V_A-ATPase_A"/>
    <property type="match status" value="1"/>
</dbReference>
<dbReference type="PANTHER" id="PTHR43607">
    <property type="entry name" value="V-TYPE PROTON ATPASE CATALYTIC SUBUNIT A"/>
    <property type="match status" value="1"/>
</dbReference>
<dbReference type="RefSeq" id="WP_069004346.1">
    <property type="nucleotide sequence ID" value="NZ_LVJX01000005.1"/>
</dbReference>
<dbReference type="Proteomes" id="UP000094849">
    <property type="component" value="Unassembled WGS sequence"/>
</dbReference>
<dbReference type="GO" id="GO:0005524">
    <property type="term" value="F:ATP binding"/>
    <property type="evidence" value="ECO:0007669"/>
    <property type="project" value="UniProtKB-UniRule"/>
</dbReference>
<feature type="binding site" evidence="11">
    <location>
        <begin position="239"/>
        <end position="246"/>
    </location>
    <ligand>
        <name>ATP</name>
        <dbReference type="ChEBI" id="CHEBI:30616"/>
    </ligand>
</feature>
<evidence type="ECO:0000256" key="9">
    <source>
        <dbReference type="ARBA" id="ARBA00024342"/>
    </source>
</evidence>
<dbReference type="SUPFAM" id="SSF52540">
    <property type="entry name" value="P-loop containing nucleoside triphosphate hydrolases"/>
    <property type="match status" value="1"/>
</dbReference>
<dbReference type="InterPro" id="IPR031686">
    <property type="entry name" value="ATP-synth_a_Xtn"/>
</dbReference>
<keyword evidence="3 11" id="KW-0547">Nucleotide-binding</keyword>
<keyword evidence="4 11" id="KW-0375">Hydrogen ion transport</keyword>
<feature type="domain" description="ATPase F1/V1/A1 complex alpha/beta subunit N-terminal" evidence="13">
    <location>
        <begin position="13"/>
        <end position="72"/>
    </location>
</feature>
<evidence type="ECO:0000256" key="8">
    <source>
        <dbReference type="ARBA" id="ARBA00023310"/>
    </source>
</evidence>
<reference evidence="16 17" key="1">
    <citation type="submission" date="2016-03" db="EMBL/GenBank/DDBJ databases">
        <title>Chemosynthetic sulphur-oxidizing symbionts of marine invertebrate animals are capable of nitrogen fixation.</title>
        <authorList>
            <person name="Petersen J.M."/>
            <person name="Kemper A."/>
            <person name="Gruber-Vodicka H."/>
            <person name="Cardini U."/>
            <person name="Geest Mvander."/>
            <person name="Kleiner M."/>
            <person name="Bulgheresi S."/>
            <person name="Fussmann M."/>
            <person name="Herbold C."/>
            <person name="Seah B.K.B."/>
            <person name="Antony C.Paul."/>
            <person name="Liu D."/>
            <person name="Belitz A."/>
            <person name="Weber M."/>
        </authorList>
    </citation>
    <scope>NUCLEOTIDE SEQUENCE [LARGE SCALE GENOMIC DNA]</scope>
    <source>
        <strain evidence="16">G_D</strain>
    </source>
</reference>
<evidence type="ECO:0000256" key="1">
    <source>
        <dbReference type="ARBA" id="ARBA00022448"/>
    </source>
</evidence>
<dbReference type="PROSITE" id="PS00152">
    <property type="entry name" value="ATPASE_ALPHA_BETA"/>
    <property type="match status" value="1"/>
</dbReference>
<gene>
    <name evidence="11" type="primary">atpA</name>
    <name evidence="16" type="ORF">A3196_07505</name>
</gene>
<dbReference type="Gene3D" id="3.40.50.300">
    <property type="entry name" value="P-loop containing nucleotide triphosphate hydrolases"/>
    <property type="match status" value="1"/>
</dbReference>
<evidence type="ECO:0000256" key="4">
    <source>
        <dbReference type="ARBA" id="ARBA00022781"/>
    </source>
</evidence>
<dbReference type="GO" id="GO:0042777">
    <property type="term" value="P:proton motive force-driven plasma membrane ATP synthesis"/>
    <property type="evidence" value="ECO:0007669"/>
    <property type="project" value="UniProtKB-UniRule"/>
</dbReference>
<comment type="function">
    <text evidence="10 11">Produces ATP from ADP in the presence of a proton gradient across the membrane. The V-type alpha chain is a catalytic subunit.</text>
</comment>
<dbReference type="Pfam" id="PF16886">
    <property type="entry name" value="ATP-synt_ab_Xtn"/>
    <property type="match status" value="1"/>
</dbReference>
<keyword evidence="2" id="KW-0472">Membrane</keyword>
<accession>A0A1E2UQ19</accession>
<dbReference type="STRING" id="1818881.A3196_07505"/>
<keyword evidence="6 11" id="KW-1278">Translocase</keyword>
<proteinExistence type="inferred from homology"/>
<dbReference type="InterPro" id="IPR020003">
    <property type="entry name" value="ATPase_a/bsu_AS"/>
</dbReference>
<evidence type="ECO:0000256" key="10">
    <source>
        <dbReference type="ARBA" id="ARBA00054855"/>
    </source>
</evidence>
<evidence type="ECO:0000259" key="13">
    <source>
        <dbReference type="Pfam" id="PF02874"/>
    </source>
</evidence>
<keyword evidence="2" id="KW-1003">Cell membrane</keyword>
<comment type="caution">
    <text evidence="16">The sequence shown here is derived from an EMBL/GenBank/DDBJ whole genome shotgun (WGS) entry which is preliminary data.</text>
</comment>
<dbReference type="HAMAP" id="MF_00309">
    <property type="entry name" value="ATP_synth_A_arch"/>
    <property type="match status" value="1"/>
</dbReference>
<dbReference type="Pfam" id="PF00006">
    <property type="entry name" value="ATP-synt_ab"/>
    <property type="match status" value="1"/>
</dbReference>
<dbReference type="PANTHER" id="PTHR43607:SF1">
    <property type="entry name" value="H(+)-TRANSPORTING TWO-SECTOR ATPASE"/>
    <property type="match status" value="1"/>
</dbReference>
<comment type="catalytic activity">
    <reaction evidence="11">
        <text>ATP + H2O + 4 H(+)(in) = ADP + phosphate + 5 H(+)(out)</text>
        <dbReference type="Rhea" id="RHEA:57720"/>
        <dbReference type="ChEBI" id="CHEBI:15377"/>
        <dbReference type="ChEBI" id="CHEBI:15378"/>
        <dbReference type="ChEBI" id="CHEBI:30616"/>
        <dbReference type="ChEBI" id="CHEBI:43474"/>
        <dbReference type="ChEBI" id="CHEBI:456216"/>
        <dbReference type="EC" id="7.1.2.2"/>
    </reaction>
</comment>
<dbReference type="InterPro" id="IPR036121">
    <property type="entry name" value="ATPase_F1/V1/A1_a/bsu_N_sf"/>
</dbReference>
<dbReference type="AlphaFoldDB" id="A0A1E2UQ19"/>
<keyword evidence="5 11" id="KW-0067">ATP-binding</keyword>
<dbReference type="Gene3D" id="2.40.30.20">
    <property type="match status" value="1"/>
</dbReference>
<name>A0A1E2UQ19_9GAMM</name>
<evidence type="ECO:0000256" key="5">
    <source>
        <dbReference type="ARBA" id="ARBA00022840"/>
    </source>
</evidence>
<dbReference type="EC" id="7.1.2.2" evidence="11"/>
<dbReference type="InterPro" id="IPR004100">
    <property type="entry name" value="ATPase_F1/V1/A1_a/bsu_N"/>
</dbReference>
<feature type="domain" description="ATP synthase A/B type C-terminal" evidence="15">
    <location>
        <begin position="448"/>
        <end position="536"/>
    </location>
</feature>
<dbReference type="CDD" id="cd18111">
    <property type="entry name" value="ATP-synt_V_A-type_alpha_C"/>
    <property type="match status" value="1"/>
</dbReference>
<dbReference type="Pfam" id="PF22919">
    <property type="entry name" value="ATP-synt_VA_C"/>
    <property type="match status" value="1"/>
</dbReference>
<keyword evidence="17" id="KW-1185">Reference proteome</keyword>
<dbReference type="Gene3D" id="2.40.50.100">
    <property type="match status" value="1"/>
</dbReference>
<evidence type="ECO:0000313" key="16">
    <source>
        <dbReference type="EMBL" id="ODB96614.1"/>
    </source>
</evidence>
<dbReference type="SUPFAM" id="SSF47917">
    <property type="entry name" value="C-terminal domain of alpha and beta subunits of F1 ATP synthase"/>
    <property type="match status" value="1"/>
</dbReference>
<dbReference type="GO" id="GO:0046961">
    <property type="term" value="F:proton-transporting ATPase activity, rotational mechanism"/>
    <property type="evidence" value="ECO:0007669"/>
    <property type="project" value="InterPro"/>
</dbReference>
<dbReference type="InterPro" id="IPR022878">
    <property type="entry name" value="V-ATPase_asu"/>
</dbReference>
<evidence type="ECO:0000256" key="6">
    <source>
        <dbReference type="ARBA" id="ARBA00022967"/>
    </source>
</evidence>
<dbReference type="Gene3D" id="1.10.1140.10">
    <property type="entry name" value="Bovine Mitochondrial F1-atpase, Atp Synthase Beta Chain, Chain D, domain 3"/>
    <property type="match status" value="1"/>
</dbReference>
<comment type="similarity">
    <text evidence="9">Belongs to the ATPase alpha/beta chains family. T3SS ATPase subfamily.</text>
</comment>
<feature type="domain" description="ATPsynthase alpha/beta subunit barrel-sandwich" evidence="14">
    <location>
        <begin position="114"/>
        <end position="201"/>
    </location>
</feature>
<evidence type="ECO:0000256" key="7">
    <source>
        <dbReference type="ARBA" id="ARBA00023065"/>
    </source>
</evidence>
<evidence type="ECO:0000259" key="15">
    <source>
        <dbReference type="Pfam" id="PF22919"/>
    </source>
</evidence>
<evidence type="ECO:0000259" key="12">
    <source>
        <dbReference type="Pfam" id="PF00006"/>
    </source>
</evidence>
<sequence length="600" mass="66289">MNTTSNKKGKIKDINGPIVTIELPGVQNGEQVRIGSLGLYGEVISLEGNEALAQIYESTEMVRPGEPVEGLGHPLSVELGPGLIGGIFDGVQRPLEAMFLKAGDQIPRGLSPLPLDRDKTWHFVPSENLEPNMPIIGGAVLGKVQETETVVHRILVPPNIAGELIELAPEGDYHLEESIGQVRDQQGEIHHLKLYHRWPVRRPRPYQSRDNGIEPLITGQRILDTFFPLLKGSKCAVPGPFGAGKTVVQHQVARWANADIVIYVGCGERGNELVDVLDSFPKLKDPYTGRPLMDRTLLIANTSNMPVVAREASIYVGITIAEYYRDQGYDVVMLADSTSRWAEALREVSGRLGQMPVEEGYPAYLASRLAAFYERAGRVDTMDSGKGSVTLIGAVSPPGGDFSEPVTSHTKEIIQTFWALSKELADARHYPAIDWVDSFSADVSTAAEWWHENIDREWEKRRSQALGMLARDAELSRIVNLVGPEALSSAQRWVLEGAALIKEGVLQQSALDPVDTFSSPEKQFMLLDLILSVYDAGADLIELGVPVQELSEMSVLARLRRCKELYDSNQIDQLKAFREEALNDFKEIHSEYAQRGEQPA</sequence>
<dbReference type="SUPFAM" id="SSF50615">
    <property type="entry name" value="N-terminal domain of alpha and beta subunits of F1 ATP synthase"/>
    <property type="match status" value="1"/>
</dbReference>
<dbReference type="InterPro" id="IPR027417">
    <property type="entry name" value="P-loop_NTPase"/>
</dbReference>
<dbReference type="InterPro" id="IPR023366">
    <property type="entry name" value="ATP_synth_asu-like_sf"/>
</dbReference>
<dbReference type="InterPro" id="IPR024034">
    <property type="entry name" value="ATPase_F1/V1_b/a_C"/>
</dbReference>
<evidence type="ECO:0000256" key="2">
    <source>
        <dbReference type="ARBA" id="ARBA00022475"/>
    </source>
</evidence>
<protein>
    <recommendedName>
        <fullName evidence="11">V-type ATP synthase alpha chain</fullName>
        <ecNumber evidence="11">7.1.2.2</ecNumber>
    </recommendedName>
    <alternativeName>
        <fullName evidence="11">V-ATPase subunit A</fullName>
    </alternativeName>
</protein>
<dbReference type="EMBL" id="LVJZ01000003">
    <property type="protein sequence ID" value="ODB96614.1"/>
    <property type="molecule type" value="Genomic_DNA"/>
</dbReference>
<dbReference type="InterPro" id="IPR000194">
    <property type="entry name" value="ATPase_F1/V1/A1_a/bsu_nucl-bd"/>
</dbReference>
<evidence type="ECO:0000313" key="17">
    <source>
        <dbReference type="Proteomes" id="UP000094849"/>
    </source>
</evidence>
<feature type="domain" description="ATPase F1/V1/A1 complex alpha/beta subunit nucleotide-binding" evidence="12">
    <location>
        <begin position="219"/>
        <end position="440"/>
    </location>
</feature>
<dbReference type="OrthoDB" id="9801639at2"/>
<dbReference type="NCBIfam" id="NF003220">
    <property type="entry name" value="PRK04192.1"/>
    <property type="match status" value="1"/>
</dbReference>
<evidence type="ECO:0000256" key="3">
    <source>
        <dbReference type="ARBA" id="ARBA00022741"/>
    </source>
</evidence>